<name>A0A5B9QET4_9BACT</name>
<dbReference type="KEGG" id="bgok:Pr1d_34590"/>
<dbReference type="AlphaFoldDB" id="A0A5B9QET4"/>
<reference evidence="1 2" key="1">
    <citation type="submission" date="2019-08" db="EMBL/GenBank/DDBJ databases">
        <title>Deep-cultivation of Planctomycetes and their phenomic and genomic characterization uncovers novel biology.</title>
        <authorList>
            <person name="Wiegand S."/>
            <person name="Jogler M."/>
            <person name="Boedeker C."/>
            <person name="Pinto D."/>
            <person name="Vollmers J."/>
            <person name="Rivas-Marin E."/>
            <person name="Kohn T."/>
            <person name="Peeters S.H."/>
            <person name="Heuer A."/>
            <person name="Rast P."/>
            <person name="Oberbeckmann S."/>
            <person name="Bunk B."/>
            <person name="Jeske O."/>
            <person name="Meyerdierks A."/>
            <person name="Storesund J.E."/>
            <person name="Kallscheuer N."/>
            <person name="Luecker S."/>
            <person name="Lage O.M."/>
            <person name="Pohl T."/>
            <person name="Merkel B.J."/>
            <person name="Hornburger P."/>
            <person name="Mueller R.-W."/>
            <person name="Bruemmer F."/>
            <person name="Labrenz M."/>
            <person name="Spormann A.M."/>
            <person name="Op den Camp H."/>
            <person name="Overmann J."/>
            <person name="Amann R."/>
            <person name="Jetten M.S.M."/>
            <person name="Mascher T."/>
            <person name="Medema M.H."/>
            <person name="Devos D.P."/>
            <person name="Kaster A.-K."/>
            <person name="Ovreas L."/>
            <person name="Rohde M."/>
            <person name="Galperin M.Y."/>
            <person name="Jogler C."/>
        </authorList>
    </citation>
    <scope>NUCLEOTIDE SEQUENCE [LARGE SCALE GENOMIC DNA]</scope>
    <source>
        <strain evidence="1 2">Pr1d</strain>
    </source>
</reference>
<dbReference type="EMBL" id="CP042913">
    <property type="protein sequence ID" value="QEG36150.1"/>
    <property type="molecule type" value="Genomic_DNA"/>
</dbReference>
<organism evidence="1 2">
    <name type="scientific">Bythopirellula goksoeyrii</name>
    <dbReference type="NCBI Taxonomy" id="1400387"/>
    <lineage>
        <taxon>Bacteria</taxon>
        <taxon>Pseudomonadati</taxon>
        <taxon>Planctomycetota</taxon>
        <taxon>Planctomycetia</taxon>
        <taxon>Pirellulales</taxon>
        <taxon>Lacipirellulaceae</taxon>
        <taxon>Bythopirellula</taxon>
    </lineage>
</organism>
<protein>
    <submittedName>
        <fullName evidence="1">Uncharacterized protein</fullName>
    </submittedName>
</protein>
<accession>A0A5B9QET4</accession>
<sequence length="149" mass="16635">MPNKKNILRRQLPEDFEVGDCTSLQLTVQGFLVVTEKNENGDWPFTLQVTAVHSERTDNSSSEKALAPVRKLTPVLWSVRGDGEVEIVVEVGARQRLLSLGLSARQGLRSWRRDNDGHRKSSSRKIWLHHHPGATGGECCRGNEPKLSA</sequence>
<proteinExistence type="predicted"/>
<evidence type="ECO:0000313" key="1">
    <source>
        <dbReference type="EMBL" id="QEG36150.1"/>
    </source>
</evidence>
<keyword evidence="2" id="KW-1185">Reference proteome</keyword>
<evidence type="ECO:0000313" key="2">
    <source>
        <dbReference type="Proteomes" id="UP000323917"/>
    </source>
</evidence>
<dbReference type="Proteomes" id="UP000323917">
    <property type="component" value="Chromosome"/>
</dbReference>
<gene>
    <name evidence="1" type="ORF">Pr1d_34590</name>
</gene>